<dbReference type="Proteomes" id="UP001227268">
    <property type="component" value="Unassembled WGS sequence"/>
</dbReference>
<proteinExistence type="predicted"/>
<accession>A0ACC2VIN9</accession>
<gene>
    <name evidence="1" type="ORF">QFC21_004408</name>
</gene>
<organism evidence="1 2">
    <name type="scientific">Naganishia friedmannii</name>
    <dbReference type="NCBI Taxonomy" id="89922"/>
    <lineage>
        <taxon>Eukaryota</taxon>
        <taxon>Fungi</taxon>
        <taxon>Dikarya</taxon>
        <taxon>Basidiomycota</taxon>
        <taxon>Agaricomycotina</taxon>
        <taxon>Tremellomycetes</taxon>
        <taxon>Filobasidiales</taxon>
        <taxon>Filobasidiaceae</taxon>
        <taxon>Naganishia</taxon>
    </lineage>
</organism>
<reference evidence="1" key="1">
    <citation type="submission" date="2023-04" db="EMBL/GenBank/DDBJ databases">
        <title>Draft Genome sequencing of Naganishia species isolated from polar environments using Oxford Nanopore Technology.</title>
        <authorList>
            <person name="Leo P."/>
            <person name="Venkateswaran K."/>
        </authorList>
    </citation>
    <scope>NUCLEOTIDE SEQUENCE</scope>
    <source>
        <strain evidence="1">MNA-CCFEE 5423</strain>
    </source>
</reference>
<evidence type="ECO:0000313" key="2">
    <source>
        <dbReference type="Proteomes" id="UP001227268"/>
    </source>
</evidence>
<keyword evidence="2" id="KW-1185">Reference proteome</keyword>
<name>A0ACC2VIN9_9TREE</name>
<dbReference type="EMBL" id="JASBWT010000014">
    <property type="protein sequence ID" value="KAJ9098760.1"/>
    <property type="molecule type" value="Genomic_DNA"/>
</dbReference>
<sequence>MEEENVKSLRGFTEQIIASQPARRKPEHKQLTERYAELAKLKGNKGDRDPSVPELKATIADLERQIADLQTDKREAAEPADELDNQVLKLRLLSTCWGGGGSEKVRDLQTDLEDAEEGRVKYRNKAQELEKFI</sequence>
<comment type="caution">
    <text evidence="1">The sequence shown here is derived from an EMBL/GenBank/DDBJ whole genome shotgun (WGS) entry which is preliminary data.</text>
</comment>
<protein>
    <submittedName>
        <fullName evidence="1">Uncharacterized protein</fullName>
    </submittedName>
</protein>
<evidence type="ECO:0000313" key="1">
    <source>
        <dbReference type="EMBL" id="KAJ9098760.1"/>
    </source>
</evidence>